<dbReference type="Proteomes" id="UP000296049">
    <property type="component" value="Unassembled WGS sequence"/>
</dbReference>
<gene>
    <name evidence="1" type="ORF">Anapl_03971</name>
</gene>
<evidence type="ECO:0000313" key="2">
    <source>
        <dbReference type="Proteomes" id="UP000296049"/>
    </source>
</evidence>
<organism evidence="1 2">
    <name type="scientific">Anas platyrhynchos</name>
    <name type="common">Mallard</name>
    <name type="synonym">Anas boschas</name>
    <dbReference type="NCBI Taxonomy" id="8839"/>
    <lineage>
        <taxon>Eukaryota</taxon>
        <taxon>Metazoa</taxon>
        <taxon>Chordata</taxon>
        <taxon>Craniata</taxon>
        <taxon>Vertebrata</taxon>
        <taxon>Euteleostomi</taxon>
        <taxon>Archelosauria</taxon>
        <taxon>Archosauria</taxon>
        <taxon>Dinosauria</taxon>
        <taxon>Saurischia</taxon>
        <taxon>Theropoda</taxon>
        <taxon>Coelurosauria</taxon>
        <taxon>Aves</taxon>
        <taxon>Neognathae</taxon>
        <taxon>Galloanserae</taxon>
        <taxon>Anseriformes</taxon>
        <taxon>Anatidae</taxon>
        <taxon>Anatinae</taxon>
        <taxon>Anas</taxon>
    </lineage>
</organism>
<evidence type="ECO:0000313" key="1">
    <source>
        <dbReference type="EMBL" id="EOB08964.1"/>
    </source>
</evidence>
<dbReference type="AlphaFoldDB" id="R0LT59"/>
<protein>
    <submittedName>
        <fullName evidence="1">Uncharacterized protein</fullName>
    </submittedName>
</protein>
<keyword evidence="2" id="KW-1185">Reference proteome</keyword>
<sequence length="228" mass="24606">MPQDVQCPVLYLPQLLPLGAGTQPAAPQGLGPGAWTALSPAGSVLAAGIRKWLLLPKQARVFVKRSGCKVLLLSHDLLVCSFMNAVFMCCLPSASDLDMCDLHGQQKGAIMVLLINKSESQSRRDPMHVCGRCSSFGSGSSSEFEGLKLPHRGAGGLEHLCTNALRAPVPQDYLLSVAYFPEELKHRFSSNNVRLNGTLYSSSYVVSTDLPEHEQGAFSHGKFVVSHM</sequence>
<dbReference type="EMBL" id="KB742404">
    <property type="protein sequence ID" value="EOB08964.1"/>
    <property type="molecule type" value="Genomic_DNA"/>
</dbReference>
<reference evidence="2" key="1">
    <citation type="journal article" date="2013" name="Nat. Genet.">
        <title>The duck genome and transcriptome provide insight into an avian influenza virus reservoir species.</title>
        <authorList>
            <person name="Huang Y."/>
            <person name="Li Y."/>
            <person name="Burt D.W."/>
            <person name="Chen H."/>
            <person name="Zhang Y."/>
            <person name="Qian W."/>
            <person name="Kim H."/>
            <person name="Gan S."/>
            <person name="Zhao Y."/>
            <person name="Li J."/>
            <person name="Yi K."/>
            <person name="Feng H."/>
            <person name="Zhu P."/>
            <person name="Li B."/>
            <person name="Liu Q."/>
            <person name="Fairley S."/>
            <person name="Magor K.E."/>
            <person name="Du Z."/>
            <person name="Hu X."/>
            <person name="Goodman L."/>
            <person name="Tafer H."/>
            <person name="Vignal A."/>
            <person name="Lee T."/>
            <person name="Kim K.W."/>
            <person name="Sheng Z."/>
            <person name="An Y."/>
            <person name="Searle S."/>
            <person name="Herrero J."/>
            <person name="Groenen M.A."/>
            <person name="Crooijmans R.P."/>
            <person name="Faraut T."/>
            <person name="Cai Q."/>
            <person name="Webster R.G."/>
            <person name="Aldridge J.R."/>
            <person name="Warren W.C."/>
            <person name="Bartschat S."/>
            <person name="Kehr S."/>
            <person name="Marz M."/>
            <person name="Stadler P.F."/>
            <person name="Smith J."/>
            <person name="Kraus R.H."/>
            <person name="Zhao Y."/>
            <person name="Ren L."/>
            <person name="Fei J."/>
            <person name="Morisson M."/>
            <person name="Kaiser P."/>
            <person name="Griffin D.K."/>
            <person name="Rao M."/>
            <person name="Pitel F."/>
            <person name="Wang J."/>
            <person name="Li N."/>
        </authorList>
    </citation>
    <scope>NUCLEOTIDE SEQUENCE [LARGE SCALE GENOMIC DNA]</scope>
</reference>
<name>R0LT59_ANAPL</name>
<accession>R0LT59</accession>
<proteinExistence type="predicted"/>